<dbReference type="GO" id="GO:0003676">
    <property type="term" value="F:nucleic acid binding"/>
    <property type="evidence" value="ECO:0007669"/>
    <property type="project" value="InterPro"/>
</dbReference>
<dbReference type="EMBL" id="KV748172">
    <property type="protein sequence ID" value="OCK72630.1"/>
    <property type="molecule type" value="Genomic_DNA"/>
</dbReference>
<dbReference type="InterPro" id="IPR004875">
    <property type="entry name" value="DDE_SF_endonuclease_dom"/>
</dbReference>
<organism evidence="2 3">
    <name type="scientific">Lepidopterella palustris CBS 459.81</name>
    <dbReference type="NCBI Taxonomy" id="1314670"/>
    <lineage>
        <taxon>Eukaryota</taxon>
        <taxon>Fungi</taxon>
        <taxon>Dikarya</taxon>
        <taxon>Ascomycota</taxon>
        <taxon>Pezizomycotina</taxon>
        <taxon>Dothideomycetes</taxon>
        <taxon>Pleosporomycetidae</taxon>
        <taxon>Mytilinidiales</taxon>
        <taxon>Argynnaceae</taxon>
        <taxon>Lepidopterella</taxon>
    </lineage>
</organism>
<dbReference type="AlphaFoldDB" id="A0A8E2DW09"/>
<evidence type="ECO:0000313" key="2">
    <source>
        <dbReference type="EMBL" id="OCK72630.1"/>
    </source>
</evidence>
<evidence type="ECO:0000259" key="1">
    <source>
        <dbReference type="Pfam" id="PF03184"/>
    </source>
</evidence>
<feature type="domain" description="DDE-1" evidence="1">
    <location>
        <begin position="1"/>
        <end position="69"/>
    </location>
</feature>
<protein>
    <submittedName>
        <fullName evidence="2">DDE-domain-containing protein</fullName>
    </submittedName>
</protein>
<reference evidence="2 3" key="1">
    <citation type="journal article" date="2016" name="Nat. Commun.">
        <title>Ectomycorrhizal ecology is imprinted in the genome of the dominant symbiotic fungus Cenococcum geophilum.</title>
        <authorList>
            <consortium name="DOE Joint Genome Institute"/>
            <person name="Peter M."/>
            <person name="Kohler A."/>
            <person name="Ohm R.A."/>
            <person name="Kuo A."/>
            <person name="Krutzmann J."/>
            <person name="Morin E."/>
            <person name="Arend M."/>
            <person name="Barry K.W."/>
            <person name="Binder M."/>
            <person name="Choi C."/>
            <person name="Clum A."/>
            <person name="Copeland A."/>
            <person name="Grisel N."/>
            <person name="Haridas S."/>
            <person name="Kipfer T."/>
            <person name="LaButti K."/>
            <person name="Lindquist E."/>
            <person name="Lipzen A."/>
            <person name="Maire R."/>
            <person name="Meier B."/>
            <person name="Mihaltcheva S."/>
            <person name="Molinier V."/>
            <person name="Murat C."/>
            <person name="Poggeler S."/>
            <person name="Quandt C.A."/>
            <person name="Sperisen C."/>
            <person name="Tritt A."/>
            <person name="Tisserant E."/>
            <person name="Crous P.W."/>
            <person name="Henrissat B."/>
            <person name="Nehls U."/>
            <person name="Egli S."/>
            <person name="Spatafora J.W."/>
            <person name="Grigoriev I.V."/>
            <person name="Martin F.M."/>
        </authorList>
    </citation>
    <scope>NUCLEOTIDE SEQUENCE [LARGE SCALE GENOMIC DNA]</scope>
    <source>
        <strain evidence="2 3">CBS 459.81</strain>
    </source>
</reference>
<evidence type="ECO:0000313" key="3">
    <source>
        <dbReference type="Proteomes" id="UP000250266"/>
    </source>
</evidence>
<dbReference type="Pfam" id="PF03184">
    <property type="entry name" value="DDE_1"/>
    <property type="match status" value="1"/>
</dbReference>
<gene>
    <name evidence="2" type="ORF">K432DRAFT_316259</name>
</gene>
<feature type="non-terminal residue" evidence="2">
    <location>
        <position position="1"/>
    </location>
</feature>
<proteinExistence type="predicted"/>
<dbReference type="Proteomes" id="UP000250266">
    <property type="component" value="Unassembled WGS sequence"/>
</dbReference>
<accession>A0A8E2DW09</accession>
<sequence length="86" mass="9979">LIFLPPYSSYILQPFNLSCFLPLKLRYRSQIAALVVLNDLALVKKQRFIRCYNLARTESLTERVIRSGWKVVGIYLWNLSKALTSS</sequence>
<keyword evidence="3" id="KW-1185">Reference proteome</keyword>
<name>A0A8E2DW09_9PEZI</name>
<dbReference type="OrthoDB" id="3935526at2759"/>